<organism evidence="2 3">
    <name type="scientific">Ustilago hordei</name>
    <name type="common">Barley covered smut fungus</name>
    <dbReference type="NCBI Taxonomy" id="120017"/>
    <lineage>
        <taxon>Eukaryota</taxon>
        <taxon>Fungi</taxon>
        <taxon>Dikarya</taxon>
        <taxon>Basidiomycota</taxon>
        <taxon>Ustilaginomycotina</taxon>
        <taxon>Ustilaginomycetes</taxon>
        <taxon>Ustilaginales</taxon>
        <taxon>Ustilaginaceae</taxon>
        <taxon>Ustilago</taxon>
    </lineage>
</organism>
<dbReference type="PANTHER" id="PTHR47807:SF1">
    <property type="entry name" value="PROTEIN TBF1"/>
    <property type="match status" value="1"/>
</dbReference>
<comment type="caution">
    <text evidence="2">The sequence shown here is derived from an EMBL/GenBank/DDBJ whole genome shotgun (WGS) entry which is preliminary data.</text>
</comment>
<dbReference type="PANTHER" id="PTHR47807">
    <property type="entry name" value="PROTEIN TBF1"/>
    <property type="match status" value="1"/>
</dbReference>
<feature type="region of interest" description="Disordered" evidence="1">
    <location>
        <begin position="129"/>
        <end position="217"/>
    </location>
</feature>
<dbReference type="eggNOG" id="ENOG502SG97">
    <property type="taxonomic scope" value="Eukaryota"/>
</dbReference>
<feature type="region of interest" description="Disordered" evidence="1">
    <location>
        <begin position="648"/>
        <end position="981"/>
    </location>
</feature>
<accession>I2FM73</accession>
<dbReference type="EMBL" id="CAGI01000064">
    <property type="protein sequence ID" value="CCF48016.1"/>
    <property type="molecule type" value="Genomic_DNA"/>
</dbReference>
<gene>
    <name evidence="2" type="ORF">UHOR_04006</name>
</gene>
<feature type="compositionally biased region" description="Low complexity" evidence="1">
    <location>
        <begin position="1"/>
        <end position="24"/>
    </location>
</feature>
<feature type="region of interest" description="Disordered" evidence="1">
    <location>
        <begin position="1247"/>
        <end position="1330"/>
    </location>
</feature>
<feature type="compositionally biased region" description="Polar residues" evidence="1">
    <location>
        <begin position="203"/>
        <end position="217"/>
    </location>
</feature>
<feature type="compositionally biased region" description="Low complexity" evidence="1">
    <location>
        <begin position="832"/>
        <end position="845"/>
    </location>
</feature>
<evidence type="ECO:0000256" key="1">
    <source>
        <dbReference type="SAM" id="MobiDB-lite"/>
    </source>
</evidence>
<feature type="compositionally biased region" description="Polar residues" evidence="1">
    <location>
        <begin position="675"/>
        <end position="690"/>
    </location>
</feature>
<keyword evidence="3" id="KW-1185">Reference proteome</keyword>
<evidence type="ECO:0000313" key="3">
    <source>
        <dbReference type="Proteomes" id="UP000006174"/>
    </source>
</evidence>
<feature type="compositionally biased region" description="Low complexity" evidence="1">
    <location>
        <begin position="903"/>
        <end position="912"/>
    </location>
</feature>
<feature type="region of interest" description="Disordered" evidence="1">
    <location>
        <begin position="607"/>
        <end position="631"/>
    </location>
</feature>
<feature type="compositionally biased region" description="Acidic residues" evidence="1">
    <location>
        <begin position="846"/>
        <end position="857"/>
    </location>
</feature>
<feature type="compositionally biased region" description="Polar residues" evidence="1">
    <location>
        <begin position="48"/>
        <end position="66"/>
    </location>
</feature>
<dbReference type="STRING" id="1128400.I2FM73"/>
<evidence type="ECO:0000313" key="2">
    <source>
        <dbReference type="EMBL" id="CCF48016.1"/>
    </source>
</evidence>
<feature type="compositionally biased region" description="Polar residues" evidence="1">
    <location>
        <begin position="876"/>
        <end position="888"/>
    </location>
</feature>
<dbReference type="InterPro" id="IPR052833">
    <property type="entry name" value="Telomeric_DNA-bd_trans-reg"/>
</dbReference>
<sequence length="1330" mass="147588">MFSIVSSARATRASNAASASTSRTRPVKDIKRRSTLILPRSAPGFPSLTDSSDPDQSNDTVSNTRRSNQRQRFQEESDNAISEEDLDQEALDEMLVLEQLTPRPVRRTLLEPVDLDTTQTALDRFRLREQQGQRASRASLAAPAQAGRSSISSRSQTSRRSRQSAPVTRTANSEASGSRSLHTARSQISTVPSTTRQTRRPLATTTVNFNDTSPSETETEAIANTTMARPGQRLRPSLSLPDGRLDVPTIEERCAALVITAKGVLHFYMNLYTPRGWRPESFDEMLRNWIPFESYKTNQLLAEGQYMHHFIDIEQVTRSLAAAGEPRPDGLEEAMKMANCATFVHYVQQLPTDPKLYGRNEGREITGADVSRVGLRRVGELSDARRVFLRWILPSGWEVTDEVLGMLLDLSIQIYIHRVERTIEQVRAGEITEDAARRSISDHLIDLMSGDVVRHSLQRVKRQRKMSKANIERMVQRYETFANVRQTDLQQLGFDINTMRTTFSFRRMAADLTGYVHDVVREVDRGMRSTTLPLIIDRLERENSSFVSSDPSEPVVGSSSVLDDDADSMYAGGPSQSTPKATQRSGGDSQPYASQFVGWLDEMLDEDPQSSRVGLARNQPRTQEEDEEMDLTETQKIRELDRMLLEGTTDEGEPASSTSVDLDIASSPPRGKLSTRLSAALNSSGRTTTRVADSASASVSDAVEVSESGTDAAAEPRRSRDGPFDSPAKEKANRLGFDSQNRIVRRTEARARKNQRLLDGSKAGVREERFDSQGEEEEDVFLEKTVKGRTSRAKSKGKGKARERVGQAEVSVVEGDAVEGSARPRRNVRSTAASGQAEQGAGSEAVAEEEPEEEDDGYERQTARRRGTRSAARQLQLKQESLSPTKAQLKNARDPADGEPASTTARVTRTTTGGDSGPIGLGRGLPDGENRTSARILSTASGRLHEEGEASSDESESQSADATARIRIDPTNAEFAPTRATPDENFLGDDNSVILNRRAAIDAAIAARKPRPGTLHFRRPEADDEAMPLLLGEDGEEGGNIDAIARRRRRRRRDGDVAAILLTSNTRPQRRIGPYHPENSTRGQGAEEEADPSSIPDLQFDDEVDELDEDPPQPSLSRRRRNTHTEPLGQSVRVEPYKRSNLYVTGHNMTGRSRWTPTEVQCLLDCLHELARYKKVAPKFKVYTEILKRHGVNGTQSRILARWNNVQLKDKSRNELIRMKREGKRIPYWKRLLHANIWKPKPVVPVGREREETEDVPELGSGVELPSADGGGSGRRDGEMEEEDVIRDDIESAAGDEDQVEGERRADDGVELAIEAPGDRSGSNPLRNEP</sequence>
<feature type="region of interest" description="Disordered" evidence="1">
    <location>
        <begin position="1"/>
        <end position="85"/>
    </location>
</feature>
<feature type="compositionally biased region" description="Basic residues" evidence="1">
    <location>
        <begin position="787"/>
        <end position="799"/>
    </location>
</feature>
<proteinExistence type="predicted"/>
<feature type="compositionally biased region" description="Acidic residues" evidence="1">
    <location>
        <begin position="1099"/>
        <end position="1111"/>
    </location>
</feature>
<reference evidence="2 3" key="1">
    <citation type="journal article" date="2012" name="Plant Cell">
        <title>Genome comparison of barley and maize smut fungi reveals targeted loss of RNA silencing components and species-specific presence of transposable elements.</title>
        <authorList>
            <person name="Laurie J.D."/>
            <person name="Ali S."/>
            <person name="Linning R."/>
            <person name="Mannhaupt G."/>
            <person name="Wong P."/>
            <person name="Gueldener U."/>
            <person name="Muensterkoetter M."/>
            <person name="Moore R."/>
            <person name="Kahmann R."/>
            <person name="Bakkeren G."/>
            <person name="Schirawski J."/>
        </authorList>
    </citation>
    <scope>NUCLEOTIDE SEQUENCE [LARGE SCALE GENOMIC DNA]</scope>
    <source>
        <strain evidence="3">Uh4875-4</strain>
    </source>
</reference>
<feature type="compositionally biased region" description="Polar residues" evidence="1">
    <location>
        <begin position="574"/>
        <end position="593"/>
    </location>
</feature>
<feature type="compositionally biased region" description="Gly residues" evidence="1">
    <location>
        <begin position="914"/>
        <end position="925"/>
    </location>
</feature>
<dbReference type="OMA" id="PTIEERC"/>
<name>I2FM73_USTHO</name>
<protein>
    <submittedName>
        <fullName evidence="2">Uncharacterized protein</fullName>
    </submittedName>
</protein>
<feature type="compositionally biased region" description="Polar residues" evidence="1">
    <location>
        <begin position="165"/>
        <end position="196"/>
    </location>
</feature>
<feature type="compositionally biased region" description="Acidic residues" evidence="1">
    <location>
        <begin position="76"/>
        <end position="85"/>
    </location>
</feature>
<feature type="compositionally biased region" description="Basic and acidic residues" evidence="1">
    <location>
        <begin position="714"/>
        <end position="733"/>
    </location>
</feature>
<feature type="compositionally biased region" description="Low complexity" evidence="1">
    <location>
        <begin position="134"/>
        <end position="156"/>
    </location>
</feature>
<dbReference type="Proteomes" id="UP000006174">
    <property type="component" value="Unassembled WGS sequence"/>
</dbReference>
<dbReference type="HOGENOM" id="CLU_261461_0_0_1"/>
<feature type="compositionally biased region" description="Polar residues" evidence="1">
    <location>
        <begin position="1321"/>
        <end position="1330"/>
    </location>
</feature>
<feature type="region of interest" description="Disordered" evidence="1">
    <location>
        <begin position="1031"/>
        <end position="1134"/>
    </location>
</feature>
<feature type="compositionally biased region" description="Polar residues" evidence="1">
    <location>
        <begin position="544"/>
        <end position="561"/>
    </location>
</feature>
<feature type="region of interest" description="Disordered" evidence="1">
    <location>
        <begin position="543"/>
        <end position="593"/>
    </location>
</feature>
<feature type="compositionally biased region" description="Low complexity" evidence="1">
    <location>
        <begin position="691"/>
        <end position="708"/>
    </location>
</feature>